<evidence type="ECO:0000313" key="2">
    <source>
        <dbReference type="EMBL" id="SPO36320.1"/>
    </source>
</evidence>
<feature type="region of interest" description="Disordered" evidence="1">
    <location>
        <begin position="211"/>
        <end position="233"/>
    </location>
</feature>
<dbReference type="EMBL" id="OOIP01000004">
    <property type="protein sequence ID" value="SPO36320.1"/>
    <property type="molecule type" value="Genomic_DNA"/>
</dbReference>
<dbReference type="AlphaFoldDB" id="A0A5C3EWS9"/>
<sequence>MPKHALPCPALPSPAAAGPAGPRKKKLNSASIIRVGRPAAAASVPGNQGRQGRAGGPTHRSSTTRSRRETTTRGGGRSVAMLQHGCGSRAGRQVEGRQAGLTLLAPRLQRYVGRPAARPRWAPAAYVGPFPSIRSSFWRRAPGKFAERGNPAGLSTLLRPASQAWPLEISSTSTLLASFFSSRSGGGDGTRHDDGDLGRSAGRLCTALVARERSQEAGRPEERAGRPVRTPPKQAACLANRARPPFRLPSAEATSYRTHQAALAQPGSASKKQRSARQAGTRGWTACSPRSHACVLQMTVRSTTASPASAEAVRRDTSARARPALTWPASPGAAGAHRFSPARCQHLEPGPVPPGRPRIRFEVAERRWTSGDGVSEARARCGWCQEVAHRRGAFWRMHARAGLANQPARVVREAG</sequence>
<protein>
    <submittedName>
        <fullName evidence="2">Uncharacterized protein</fullName>
    </submittedName>
</protein>
<keyword evidence="3" id="KW-1185">Reference proteome</keyword>
<feature type="region of interest" description="Disordered" evidence="1">
    <location>
        <begin position="254"/>
        <end position="286"/>
    </location>
</feature>
<feature type="region of interest" description="Disordered" evidence="1">
    <location>
        <begin position="1"/>
        <end position="81"/>
    </location>
</feature>
<evidence type="ECO:0000256" key="1">
    <source>
        <dbReference type="SAM" id="MobiDB-lite"/>
    </source>
</evidence>
<feature type="compositionally biased region" description="Low complexity" evidence="1">
    <location>
        <begin position="1"/>
        <end position="21"/>
    </location>
</feature>
<gene>
    <name evidence="2" type="ORF">PSFLO_01791</name>
</gene>
<feature type="compositionally biased region" description="Basic and acidic residues" evidence="1">
    <location>
        <begin position="211"/>
        <end position="225"/>
    </location>
</feature>
<evidence type="ECO:0000313" key="3">
    <source>
        <dbReference type="Proteomes" id="UP000323386"/>
    </source>
</evidence>
<organism evidence="2 3">
    <name type="scientific">Pseudozyma flocculosa</name>
    <dbReference type="NCBI Taxonomy" id="84751"/>
    <lineage>
        <taxon>Eukaryota</taxon>
        <taxon>Fungi</taxon>
        <taxon>Dikarya</taxon>
        <taxon>Basidiomycota</taxon>
        <taxon>Ustilaginomycotina</taxon>
        <taxon>Ustilaginomycetes</taxon>
        <taxon>Ustilaginales</taxon>
        <taxon>Ustilaginaceae</taxon>
        <taxon>Pseudozyma</taxon>
    </lineage>
</organism>
<name>A0A5C3EWS9_9BASI</name>
<dbReference type="Proteomes" id="UP000323386">
    <property type="component" value="Unassembled WGS sequence"/>
</dbReference>
<reference evidence="2 3" key="1">
    <citation type="submission" date="2018-03" db="EMBL/GenBank/DDBJ databases">
        <authorList>
            <person name="Guldener U."/>
        </authorList>
    </citation>
    <scope>NUCLEOTIDE SEQUENCE [LARGE SCALE GENOMIC DNA]</scope>
    <source>
        <strain evidence="2 3">DAOM196992</strain>
    </source>
</reference>
<accession>A0A5C3EWS9</accession>
<proteinExistence type="predicted"/>